<gene>
    <name evidence="4" type="ORF">A2806_01020</name>
</gene>
<evidence type="ECO:0000256" key="1">
    <source>
        <dbReference type="SAM" id="MobiDB-lite"/>
    </source>
</evidence>
<feature type="region of interest" description="Disordered" evidence="1">
    <location>
        <begin position="196"/>
        <end position="247"/>
    </location>
</feature>
<keyword evidence="2" id="KW-0472">Membrane</keyword>
<dbReference type="AlphaFoldDB" id="A0A1G2PLS0"/>
<dbReference type="SUPFAM" id="SSF55797">
    <property type="entry name" value="PR-1-like"/>
    <property type="match status" value="1"/>
</dbReference>
<dbReference type="Proteomes" id="UP000177629">
    <property type="component" value="Unassembled WGS sequence"/>
</dbReference>
<sequence>MHKLSPLHIARNFFLPGQENRFVPPALSARALVYYGILTMLVLASLSPLTQTVSWRIFLGALSEEVILAKVNPEREAVAVNPLRVDPLLSEAARLKAEDMIARDYFSHYDPDGSKPWIWFKRVGYTYAAAGENLAIDFSDPAALMNAWLASPSHAKNIHNGVFADVGIGIAKGNFQDRETAVVVMFLGNKAAPTVLATTTPQPAPPPPETPPQPSPEPNPQQAPEPEPEPTQPLPQQEPTPTEPQTPATEPLIIQTALPAETQIFNAPIEEPNAFSVNTRAFIFTRVPAFLRIGLSLIMMVSLLGILIRPRMALVSARSLLVALFLLSLWAPNLI</sequence>
<feature type="domain" description="SCP" evidence="3">
    <location>
        <begin position="68"/>
        <end position="184"/>
    </location>
</feature>
<reference evidence="4 5" key="1">
    <citation type="journal article" date="2016" name="Nat. Commun.">
        <title>Thousands of microbial genomes shed light on interconnected biogeochemical processes in an aquifer system.</title>
        <authorList>
            <person name="Anantharaman K."/>
            <person name="Brown C.T."/>
            <person name="Hug L.A."/>
            <person name="Sharon I."/>
            <person name="Castelle C.J."/>
            <person name="Probst A.J."/>
            <person name="Thomas B.C."/>
            <person name="Singh A."/>
            <person name="Wilkins M.J."/>
            <person name="Karaoz U."/>
            <person name="Brodie E.L."/>
            <person name="Williams K.H."/>
            <person name="Hubbard S.S."/>
            <person name="Banfield J.F."/>
        </authorList>
    </citation>
    <scope>NUCLEOTIDE SEQUENCE [LARGE SCALE GENOMIC DNA]</scope>
</reference>
<dbReference type="Gene3D" id="3.40.33.10">
    <property type="entry name" value="CAP"/>
    <property type="match status" value="1"/>
</dbReference>
<dbReference type="CDD" id="cd05379">
    <property type="entry name" value="CAP_bacterial"/>
    <property type="match status" value="1"/>
</dbReference>
<evidence type="ECO:0000256" key="2">
    <source>
        <dbReference type="SAM" id="Phobius"/>
    </source>
</evidence>
<comment type="caution">
    <text evidence="4">The sequence shown here is derived from an EMBL/GenBank/DDBJ whole genome shotgun (WGS) entry which is preliminary data.</text>
</comment>
<dbReference type="PANTHER" id="PTHR31157:SF1">
    <property type="entry name" value="SCP DOMAIN-CONTAINING PROTEIN"/>
    <property type="match status" value="1"/>
</dbReference>
<name>A0A1G2PLS0_9BACT</name>
<accession>A0A1G2PLS0</accession>
<organism evidence="4 5">
    <name type="scientific">Candidatus Terrybacteria bacterium RIFCSPHIGHO2_01_FULL_48_17</name>
    <dbReference type="NCBI Taxonomy" id="1802362"/>
    <lineage>
        <taxon>Bacteria</taxon>
        <taxon>Candidatus Terryibacteriota</taxon>
    </lineage>
</organism>
<feature type="compositionally biased region" description="Pro residues" evidence="1">
    <location>
        <begin position="202"/>
        <end position="244"/>
    </location>
</feature>
<protein>
    <recommendedName>
        <fullName evidence="3">SCP domain-containing protein</fullName>
    </recommendedName>
</protein>
<dbReference type="PANTHER" id="PTHR31157">
    <property type="entry name" value="SCP DOMAIN-CONTAINING PROTEIN"/>
    <property type="match status" value="1"/>
</dbReference>
<dbReference type="Pfam" id="PF00188">
    <property type="entry name" value="CAP"/>
    <property type="match status" value="1"/>
</dbReference>
<evidence type="ECO:0000259" key="3">
    <source>
        <dbReference type="Pfam" id="PF00188"/>
    </source>
</evidence>
<feature type="transmembrane region" description="Helical" evidence="2">
    <location>
        <begin position="289"/>
        <end position="308"/>
    </location>
</feature>
<dbReference type="STRING" id="1802362.A2806_01020"/>
<feature type="transmembrane region" description="Helical" evidence="2">
    <location>
        <begin position="32"/>
        <end position="49"/>
    </location>
</feature>
<keyword evidence="2" id="KW-0812">Transmembrane</keyword>
<dbReference type="InterPro" id="IPR014044">
    <property type="entry name" value="CAP_dom"/>
</dbReference>
<dbReference type="EMBL" id="MHSS01000004">
    <property type="protein sequence ID" value="OHA48689.1"/>
    <property type="molecule type" value="Genomic_DNA"/>
</dbReference>
<evidence type="ECO:0000313" key="4">
    <source>
        <dbReference type="EMBL" id="OHA48689.1"/>
    </source>
</evidence>
<evidence type="ECO:0000313" key="5">
    <source>
        <dbReference type="Proteomes" id="UP000177629"/>
    </source>
</evidence>
<dbReference type="InterPro" id="IPR035940">
    <property type="entry name" value="CAP_sf"/>
</dbReference>
<proteinExistence type="predicted"/>
<feature type="transmembrane region" description="Helical" evidence="2">
    <location>
        <begin position="314"/>
        <end position="331"/>
    </location>
</feature>
<keyword evidence="2" id="KW-1133">Transmembrane helix</keyword>